<keyword evidence="12" id="KW-0505">Motor protein</keyword>
<name>A0A183B1U6_9TREM</name>
<dbReference type="PANTHER" id="PTHR45703">
    <property type="entry name" value="DYNEIN HEAVY CHAIN"/>
    <property type="match status" value="1"/>
</dbReference>
<comment type="subcellular location">
    <subcellularLocation>
        <location evidence="1">Cell projection</location>
        <location evidence="1">Cilium</location>
    </subcellularLocation>
    <subcellularLocation>
        <location evidence="2">Cytoplasm</location>
        <location evidence="2">Cytoskeleton</location>
    </subcellularLocation>
</comment>
<dbReference type="InterPro" id="IPR049400">
    <property type="entry name" value="DYNC2H1_AAA_dom"/>
</dbReference>
<dbReference type="Pfam" id="PF21264">
    <property type="entry name" value="DYNC2H1_AAA_dom"/>
    <property type="match status" value="1"/>
</dbReference>
<evidence type="ECO:0000256" key="2">
    <source>
        <dbReference type="ARBA" id="ARBA00004245"/>
    </source>
</evidence>
<keyword evidence="9" id="KW-0243">Dynein</keyword>
<dbReference type="GO" id="GO:0000235">
    <property type="term" value="C:astral microtubule"/>
    <property type="evidence" value="ECO:0007669"/>
    <property type="project" value="UniProtKB-ARBA"/>
</dbReference>
<dbReference type="InterPro" id="IPR043157">
    <property type="entry name" value="Dynein_AAA1S"/>
</dbReference>
<dbReference type="GO" id="GO:0030286">
    <property type="term" value="C:dynein complex"/>
    <property type="evidence" value="ECO:0007669"/>
    <property type="project" value="UniProtKB-KW"/>
</dbReference>
<dbReference type="GO" id="GO:0008569">
    <property type="term" value="F:minus-end-directed microtubule motor activity"/>
    <property type="evidence" value="ECO:0007669"/>
    <property type="project" value="UniProtKB-ARBA"/>
</dbReference>
<evidence type="ECO:0000313" key="17">
    <source>
        <dbReference type="WBParaSite" id="ECPE_0001322001-mRNA-1"/>
    </source>
</evidence>
<evidence type="ECO:0000256" key="8">
    <source>
        <dbReference type="ARBA" id="ARBA00022840"/>
    </source>
</evidence>
<keyword evidence="5" id="KW-0493">Microtubule</keyword>
<organism evidence="17">
    <name type="scientific">Echinostoma caproni</name>
    <dbReference type="NCBI Taxonomy" id="27848"/>
    <lineage>
        <taxon>Eukaryota</taxon>
        <taxon>Metazoa</taxon>
        <taxon>Spiralia</taxon>
        <taxon>Lophotrochozoa</taxon>
        <taxon>Platyhelminthes</taxon>
        <taxon>Trematoda</taxon>
        <taxon>Digenea</taxon>
        <taxon>Plagiorchiida</taxon>
        <taxon>Echinostomata</taxon>
        <taxon>Echinostomatoidea</taxon>
        <taxon>Echinostomatidae</taxon>
        <taxon>Echinostoma</taxon>
    </lineage>
</organism>
<dbReference type="InterPro" id="IPR027417">
    <property type="entry name" value="P-loop_NTPase"/>
</dbReference>
<keyword evidence="6" id="KW-0677">Repeat</keyword>
<proteinExistence type="predicted"/>
<evidence type="ECO:0000256" key="5">
    <source>
        <dbReference type="ARBA" id="ARBA00022701"/>
    </source>
</evidence>
<keyword evidence="10" id="KW-0175">Coiled coil</keyword>
<dbReference type="GO" id="GO:0005929">
    <property type="term" value="C:cilium"/>
    <property type="evidence" value="ECO:0007669"/>
    <property type="project" value="UniProtKB-SubCell"/>
</dbReference>
<evidence type="ECO:0000256" key="12">
    <source>
        <dbReference type="ARBA" id="ARBA00023175"/>
    </source>
</evidence>
<dbReference type="GO" id="GO:0030473">
    <property type="term" value="P:nuclear migration along microtubule"/>
    <property type="evidence" value="ECO:0007669"/>
    <property type="project" value="UniProtKB-ARBA"/>
</dbReference>
<keyword evidence="13" id="KW-0206">Cytoskeleton</keyword>
<dbReference type="GO" id="GO:1902850">
    <property type="term" value="P:microtubule cytoskeleton organization involved in mitosis"/>
    <property type="evidence" value="ECO:0007669"/>
    <property type="project" value="UniProtKB-ARBA"/>
</dbReference>
<evidence type="ECO:0000256" key="1">
    <source>
        <dbReference type="ARBA" id="ARBA00004138"/>
    </source>
</evidence>
<keyword evidence="14" id="KW-0966">Cell projection</keyword>
<feature type="domain" description="Dynein heavy chain hydrolytic ATP-binding dynein motor region" evidence="15">
    <location>
        <begin position="1"/>
        <end position="287"/>
    </location>
</feature>
<evidence type="ECO:0000256" key="11">
    <source>
        <dbReference type="ARBA" id="ARBA00023069"/>
    </source>
</evidence>
<keyword evidence="8" id="KW-0067">ATP-binding</keyword>
<evidence type="ECO:0000256" key="7">
    <source>
        <dbReference type="ARBA" id="ARBA00022741"/>
    </source>
</evidence>
<evidence type="ECO:0000256" key="9">
    <source>
        <dbReference type="ARBA" id="ARBA00023017"/>
    </source>
</evidence>
<dbReference type="AlphaFoldDB" id="A0A183B1U6"/>
<dbReference type="GO" id="GO:0045505">
    <property type="term" value="F:dynein intermediate chain binding"/>
    <property type="evidence" value="ECO:0007669"/>
    <property type="project" value="InterPro"/>
</dbReference>
<keyword evidence="7" id="KW-0547">Nucleotide-binding</keyword>
<feature type="domain" description="Cytoplasmic dynein 2 heavy chain 1 AAA+ ATPase" evidence="16">
    <location>
        <begin position="449"/>
        <end position="540"/>
    </location>
</feature>
<protein>
    <recommendedName>
        <fullName evidence="3">Dynein heavy chain, cytoplasmic</fullName>
    </recommendedName>
</protein>
<dbReference type="GO" id="GO:0005938">
    <property type="term" value="C:cell cortex"/>
    <property type="evidence" value="ECO:0007669"/>
    <property type="project" value="UniProtKB-ARBA"/>
</dbReference>
<evidence type="ECO:0000259" key="16">
    <source>
        <dbReference type="Pfam" id="PF21264"/>
    </source>
</evidence>
<reference evidence="17" key="1">
    <citation type="submission" date="2016-06" db="UniProtKB">
        <authorList>
            <consortium name="WormBaseParasite"/>
        </authorList>
    </citation>
    <scope>IDENTIFICATION</scope>
</reference>
<evidence type="ECO:0000256" key="10">
    <source>
        <dbReference type="ARBA" id="ARBA00023054"/>
    </source>
</evidence>
<dbReference type="SUPFAM" id="SSF52540">
    <property type="entry name" value="P-loop containing nucleoside triphosphate hydrolases"/>
    <property type="match status" value="2"/>
</dbReference>
<evidence type="ECO:0000256" key="13">
    <source>
        <dbReference type="ARBA" id="ARBA00023212"/>
    </source>
</evidence>
<dbReference type="WBParaSite" id="ECPE_0001322001-mRNA-1">
    <property type="protein sequence ID" value="ECPE_0001322001-mRNA-1"/>
    <property type="gene ID" value="ECPE_0001322001"/>
</dbReference>
<dbReference type="GO" id="GO:0000070">
    <property type="term" value="P:mitotic sister chromatid segregation"/>
    <property type="evidence" value="ECO:0007669"/>
    <property type="project" value="UniProtKB-ARBA"/>
</dbReference>
<dbReference type="Gene3D" id="1.10.8.710">
    <property type="match status" value="1"/>
</dbReference>
<evidence type="ECO:0000256" key="6">
    <source>
        <dbReference type="ARBA" id="ARBA00022737"/>
    </source>
</evidence>
<evidence type="ECO:0000256" key="3">
    <source>
        <dbReference type="ARBA" id="ARBA00022197"/>
    </source>
</evidence>
<dbReference type="InterPro" id="IPR035699">
    <property type="entry name" value="AAA_6"/>
</dbReference>
<dbReference type="Gene3D" id="3.40.50.300">
    <property type="entry name" value="P-loop containing nucleotide triphosphate hydrolases"/>
    <property type="match status" value="2"/>
</dbReference>
<dbReference type="Pfam" id="PF12774">
    <property type="entry name" value="AAA_6"/>
    <property type="match status" value="1"/>
</dbReference>
<dbReference type="PANTHER" id="PTHR45703:SF22">
    <property type="entry name" value="DYNEIN CYTOPLASMIC 2 HEAVY CHAIN 1"/>
    <property type="match status" value="1"/>
</dbReference>
<keyword evidence="11" id="KW-0969">Cilium</keyword>
<evidence type="ECO:0000256" key="4">
    <source>
        <dbReference type="ARBA" id="ARBA00022490"/>
    </source>
</evidence>
<dbReference type="GO" id="GO:0051959">
    <property type="term" value="F:dynein light intermediate chain binding"/>
    <property type="evidence" value="ECO:0007669"/>
    <property type="project" value="InterPro"/>
</dbReference>
<dbReference type="FunFam" id="1.10.8.710:FF:000001">
    <property type="entry name" value="Dynein axonemal heavy chain 2"/>
    <property type="match status" value="1"/>
</dbReference>
<evidence type="ECO:0000259" key="15">
    <source>
        <dbReference type="Pfam" id="PF12774"/>
    </source>
</evidence>
<evidence type="ECO:0000256" key="14">
    <source>
        <dbReference type="ARBA" id="ARBA00023273"/>
    </source>
</evidence>
<keyword evidence="4" id="KW-0963">Cytoplasm</keyword>
<sequence>LVFNCDEGIDVRSMGRILVGIVKCGAWGCFDEFNRLEESVLSAVSMQIQVIQDGLRSNSTHIKLLNRSVSLDPNSGLFITLNPAGKGYGGRQKLPDNLKQLFRPVAMTQPDVDLIAEMILFAEGFHQARELGRKLVSVFALAKQLLSVQQHYDWGLRALKTVLHCAGSLLQSRLRHRAADAQCEDRECEETVLIIRAARTNTLAKLTSADAIRFEALLRDVFPDPKLHESHEVEDEIARLTEALHTVVQEHQMVLVDAQVRKALEVYEQTVQRMGVVLVGPSGCGKSTVITLLRLALAKVGHPVRYHVFNPKAMLRVQLLGRIDSDTREWTDGVLTHSARAVVTEDTAEISSPEYSLHARKHSDPDLENSGFRQLCWIVCDGDIDPEWVESLNSVLDDNRLLTLPSGERIQFGLNVNFLFETHELTQASPATVSRMGVVYVSDEATEPKALVGAWLAQQPESDRGKLEVLLNPAFYHCLDWVYKKKEFVVETSPAATVFNGLSHLVGAVTTAKLTVGLIRGLGANLTDAAREALANLVYETTGESPPDPTRPLDVQRPFLAIALVCRQLEVIKNFVYLVDPNQPNRLISYPPGTSIALLGTLNSGNAGACYEINSSTLSSDSSLARQVADSLVSGHPPLVLTPDVRRAIDSFRCWLDEPHARQSFLLVGPEGCGKRYIT</sequence>
<dbReference type="InterPro" id="IPR026983">
    <property type="entry name" value="DHC"/>
</dbReference>
<dbReference type="FunFam" id="3.40.50.300:FF:000996">
    <property type="entry name" value="Cytoplasmic dynein heavy chain"/>
    <property type="match status" value="1"/>
</dbReference>
<dbReference type="GO" id="GO:0005524">
    <property type="term" value="F:ATP binding"/>
    <property type="evidence" value="ECO:0007669"/>
    <property type="project" value="UniProtKB-KW"/>
</dbReference>
<accession>A0A183B1U6</accession>